<keyword evidence="2" id="KW-0548">Nucleotidyltransferase</keyword>
<dbReference type="GO" id="GO:0003676">
    <property type="term" value="F:nucleic acid binding"/>
    <property type="evidence" value="ECO:0007669"/>
    <property type="project" value="InterPro"/>
</dbReference>
<keyword evidence="4" id="KW-0255">Endonuclease</keyword>
<dbReference type="InterPro" id="IPR041588">
    <property type="entry name" value="Integrase_H2C2"/>
</dbReference>
<dbReference type="PANTHER" id="PTHR37984">
    <property type="entry name" value="PROTEIN CBG26694"/>
    <property type="match status" value="1"/>
</dbReference>
<dbReference type="CDD" id="cd00303">
    <property type="entry name" value="retropepsin_like"/>
    <property type="match status" value="1"/>
</dbReference>
<dbReference type="AlphaFoldDB" id="A0A388LVK1"/>
<evidence type="ECO:0000313" key="8">
    <source>
        <dbReference type="EMBL" id="GBG86273.1"/>
    </source>
</evidence>
<proteinExistence type="predicted"/>
<evidence type="ECO:0000256" key="5">
    <source>
        <dbReference type="SAM" id="Coils"/>
    </source>
</evidence>
<dbReference type="InterPro" id="IPR050951">
    <property type="entry name" value="Retrovirus_Pol_polyprotein"/>
</dbReference>
<dbReference type="Gene3D" id="3.30.420.10">
    <property type="entry name" value="Ribonuclease H-like superfamily/Ribonuclease H"/>
    <property type="match status" value="1"/>
</dbReference>
<evidence type="ECO:0000256" key="3">
    <source>
        <dbReference type="ARBA" id="ARBA00022722"/>
    </source>
</evidence>
<accession>A0A388LVK1</accession>
<evidence type="ECO:0000256" key="4">
    <source>
        <dbReference type="ARBA" id="ARBA00022759"/>
    </source>
</evidence>
<evidence type="ECO:0000256" key="2">
    <source>
        <dbReference type="ARBA" id="ARBA00022695"/>
    </source>
</evidence>
<feature type="coiled-coil region" evidence="5">
    <location>
        <begin position="347"/>
        <end position="374"/>
    </location>
</feature>
<reference evidence="8 9" key="1">
    <citation type="journal article" date="2018" name="Cell">
        <title>The Chara Genome: Secondary Complexity and Implications for Plant Terrestrialization.</title>
        <authorList>
            <person name="Nishiyama T."/>
            <person name="Sakayama H."/>
            <person name="Vries J.D."/>
            <person name="Buschmann H."/>
            <person name="Saint-Marcoux D."/>
            <person name="Ullrich K.K."/>
            <person name="Haas F.B."/>
            <person name="Vanderstraeten L."/>
            <person name="Becker D."/>
            <person name="Lang D."/>
            <person name="Vosolsobe S."/>
            <person name="Rombauts S."/>
            <person name="Wilhelmsson P.K.I."/>
            <person name="Janitza P."/>
            <person name="Kern R."/>
            <person name="Heyl A."/>
            <person name="Rumpler F."/>
            <person name="Villalobos L.I.A.C."/>
            <person name="Clay J.M."/>
            <person name="Skokan R."/>
            <person name="Toyoda A."/>
            <person name="Suzuki Y."/>
            <person name="Kagoshima H."/>
            <person name="Schijlen E."/>
            <person name="Tajeshwar N."/>
            <person name="Catarino B."/>
            <person name="Hetherington A.J."/>
            <person name="Saltykova A."/>
            <person name="Bonnot C."/>
            <person name="Breuninger H."/>
            <person name="Symeonidi A."/>
            <person name="Radhakrishnan G.V."/>
            <person name="Van Nieuwerburgh F."/>
            <person name="Deforce D."/>
            <person name="Chang C."/>
            <person name="Karol K.G."/>
            <person name="Hedrich R."/>
            <person name="Ulvskov P."/>
            <person name="Glockner G."/>
            <person name="Delwiche C.F."/>
            <person name="Petrasek J."/>
            <person name="Van de Peer Y."/>
            <person name="Friml J."/>
            <person name="Beilby M."/>
            <person name="Dolan L."/>
            <person name="Kohara Y."/>
            <person name="Sugano S."/>
            <person name="Fujiyama A."/>
            <person name="Delaux P.-M."/>
            <person name="Quint M."/>
            <person name="TheiBen G."/>
            <person name="Hagemann M."/>
            <person name="Harholt J."/>
            <person name="Dunand C."/>
            <person name="Zachgo S."/>
            <person name="Langdale J."/>
            <person name="Maumus F."/>
            <person name="Straeten D.V.D."/>
            <person name="Gould S.B."/>
            <person name="Rensing S.A."/>
        </authorList>
    </citation>
    <scope>NUCLEOTIDE SEQUENCE [LARGE SCALE GENOMIC DNA]</scope>
    <source>
        <strain evidence="8 9">S276</strain>
    </source>
</reference>
<dbReference type="Gramene" id="GBG86273">
    <property type="protein sequence ID" value="GBG86273"/>
    <property type="gene ID" value="CBR_g41267"/>
</dbReference>
<keyword evidence="9" id="KW-1185">Reference proteome</keyword>
<dbReference type="SUPFAM" id="SSF53098">
    <property type="entry name" value="Ribonuclease H-like"/>
    <property type="match status" value="1"/>
</dbReference>
<dbReference type="GO" id="GO:0004519">
    <property type="term" value="F:endonuclease activity"/>
    <property type="evidence" value="ECO:0007669"/>
    <property type="project" value="UniProtKB-KW"/>
</dbReference>
<evidence type="ECO:0000256" key="1">
    <source>
        <dbReference type="ARBA" id="ARBA00022679"/>
    </source>
</evidence>
<feature type="region of interest" description="Disordered" evidence="6">
    <location>
        <begin position="478"/>
        <end position="507"/>
    </location>
</feature>
<dbReference type="Gene3D" id="2.40.70.10">
    <property type="entry name" value="Acid Proteases"/>
    <property type="match status" value="1"/>
</dbReference>
<dbReference type="InterPro" id="IPR001584">
    <property type="entry name" value="Integrase_cat-core"/>
</dbReference>
<dbReference type="InterPro" id="IPR012337">
    <property type="entry name" value="RNaseH-like_sf"/>
</dbReference>
<organism evidence="8 9">
    <name type="scientific">Chara braunii</name>
    <name type="common">Braun's stonewort</name>
    <dbReference type="NCBI Taxonomy" id="69332"/>
    <lineage>
        <taxon>Eukaryota</taxon>
        <taxon>Viridiplantae</taxon>
        <taxon>Streptophyta</taxon>
        <taxon>Charophyceae</taxon>
        <taxon>Charales</taxon>
        <taxon>Characeae</taxon>
        <taxon>Chara</taxon>
    </lineage>
</organism>
<evidence type="ECO:0000259" key="7">
    <source>
        <dbReference type="PROSITE" id="PS50994"/>
    </source>
</evidence>
<keyword evidence="1" id="KW-0808">Transferase</keyword>
<dbReference type="GO" id="GO:0016779">
    <property type="term" value="F:nucleotidyltransferase activity"/>
    <property type="evidence" value="ECO:0007669"/>
    <property type="project" value="UniProtKB-KW"/>
</dbReference>
<dbReference type="Pfam" id="PF00665">
    <property type="entry name" value="rve"/>
    <property type="match status" value="1"/>
</dbReference>
<dbReference type="GO" id="GO:0015074">
    <property type="term" value="P:DNA integration"/>
    <property type="evidence" value="ECO:0007669"/>
    <property type="project" value="InterPro"/>
</dbReference>
<sequence length="802" mass="89771">MYEIIRRLEAKDKVNSAEFELVNGLLFLKKAGNKRLCVPNRESLSSLFLGECHDATVHFGYKKPATNLLQWFWWPTMMRDAQLYVETCQLCQRDKPRTQDPLGLLMPLPIPERPGDSLYMDFMDTLVTSKSGMRHIFVIVDRFSKYARLVAMPETTRTEYVIRMFKENWVRDFGLPKSIISDRDVRFTSELWKAAAAEQGTQLQMTSGNHPEANGQAEQLNRVVQHLLRHYIKPNQVDWDEKLALIASLYNNVVHSATGSGDERRLRAEVRARAYAAAGEVALAASQALAAANAAAREQAAAAASATAMATAAASSTASSFGTQLGMPHGPTSTSGSSVDPHRRELQELQQVERTRLERELKQATNRENEIRNRTAILDTLEADKAALEELDESAMSDAMKVPRSSILSLHAHVDSRLDFMQSSLDQILDLLQRLGLRPTSQSLLLLTAMSGPFPVQVGTQPSGTSAAAAHTVASTSSGLAAGATPQPQQSVPPQGQQQSPWYPKTPMKPPLAFSGEKKDEELNTWLRTVPMWVRAKRTMQEEEVITAASYLEGKAAKWLDGIVAKAGFGRRMADWGKTLTLEEFLDMVEDRWHNPLTRCSDWTSEGPRGEHFVVEVVVGGRKCGDFVDIGTTQNFISHNCLERLRLENQVQHLSRPVASTLANKECMVVTDYVKDVVCTFSYGGGELNHKISFLVSDDLPFDMLLVMYYLEVAKPQFDWDKKVLKHELLDGRTVKLTKYKANRLLESYGYLCASTFYNYYKQNQEEGMYLVYVSEKGEAVKTPPEIGHAVAKFPDMFEEPT</sequence>
<feature type="compositionally biased region" description="Low complexity" evidence="6">
    <location>
        <begin position="478"/>
        <end position="501"/>
    </location>
</feature>
<evidence type="ECO:0000313" key="9">
    <source>
        <dbReference type="Proteomes" id="UP000265515"/>
    </source>
</evidence>
<keyword evidence="5" id="KW-0175">Coiled coil</keyword>
<dbReference type="InterPro" id="IPR021109">
    <property type="entry name" value="Peptidase_aspartic_dom_sf"/>
</dbReference>
<dbReference type="Proteomes" id="UP000265515">
    <property type="component" value="Unassembled WGS sequence"/>
</dbReference>
<dbReference type="OrthoDB" id="407598at2759"/>
<dbReference type="Gene3D" id="1.10.340.70">
    <property type="match status" value="1"/>
</dbReference>
<name>A0A388LVK1_CHABU</name>
<feature type="domain" description="Integrase catalytic" evidence="7">
    <location>
        <begin position="110"/>
        <end position="270"/>
    </location>
</feature>
<dbReference type="Pfam" id="PF17921">
    <property type="entry name" value="Integrase_H2C2"/>
    <property type="match status" value="1"/>
</dbReference>
<protein>
    <recommendedName>
        <fullName evidence="7">Integrase catalytic domain-containing protein</fullName>
    </recommendedName>
</protein>
<gene>
    <name evidence="8" type="ORF">CBR_g41267</name>
</gene>
<dbReference type="PANTHER" id="PTHR37984:SF5">
    <property type="entry name" value="PROTEIN NYNRIN-LIKE"/>
    <property type="match status" value="1"/>
</dbReference>
<feature type="region of interest" description="Disordered" evidence="6">
    <location>
        <begin position="320"/>
        <end position="343"/>
    </location>
</feature>
<dbReference type="InterPro" id="IPR036397">
    <property type="entry name" value="RNaseH_sf"/>
</dbReference>
<dbReference type="PROSITE" id="PS50994">
    <property type="entry name" value="INTEGRASE"/>
    <property type="match status" value="1"/>
</dbReference>
<comment type="caution">
    <text evidence="8">The sequence shown here is derived from an EMBL/GenBank/DDBJ whole genome shotgun (WGS) entry which is preliminary data.</text>
</comment>
<keyword evidence="4" id="KW-0378">Hydrolase</keyword>
<dbReference type="EMBL" id="BFEA01000556">
    <property type="protein sequence ID" value="GBG86273.1"/>
    <property type="molecule type" value="Genomic_DNA"/>
</dbReference>
<keyword evidence="3" id="KW-0540">Nuclease</keyword>
<evidence type="ECO:0000256" key="6">
    <source>
        <dbReference type="SAM" id="MobiDB-lite"/>
    </source>
</evidence>